<organism evidence="2 3">
    <name type="scientific">Methylobacterium radiotolerans</name>
    <dbReference type="NCBI Taxonomy" id="31998"/>
    <lineage>
        <taxon>Bacteria</taxon>
        <taxon>Pseudomonadati</taxon>
        <taxon>Pseudomonadota</taxon>
        <taxon>Alphaproteobacteria</taxon>
        <taxon>Hyphomicrobiales</taxon>
        <taxon>Methylobacteriaceae</taxon>
        <taxon>Methylobacterium</taxon>
    </lineage>
</organism>
<dbReference type="EMBL" id="JBEPNW010000002">
    <property type="protein sequence ID" value="MET3868339.1"/>
    <property type="molecule type" value="Genomic_DNA"/>
</dbReference>
<keyword evidence="3" id="KW-1185">Reference proteome</keyword>
<feature type="region of interest" description="Disordered" evidence="1">
    <location>
        <begin position="58"/>
        <end position="87"/>
    </location>
</feature>
<gene>
    <name evidence="2" type="ORF">ABIC20_005648</name>
</gene>
<reference evidence="2 3" key="1">
    <citation type="submission" date="2024-06" db="EMBL/GenBank/DDBJ databases">
        <title>Genomics of switchgrass bacterial isolates.</title>
        <authorList>
            <person name="Shade A."/>
        </authorList>
    </citation>
    <scope>NUCLEOTIDE SEQUENCE [LARGE SCALE GENOMIC DNA]</scope>
    <source>
        <strain evidence="2 3">PvP084</strain>
    </source>
</reference>
<name>A0ABV2NPD7_9HYPH</name>
<evidence type="ECO:0000313" key="2">
    <source>
        <dbReference type="EMBL" id="MET3868339.1"/>
    </source>
</evidence>
<dbReference type="RefSeq" id="WP_209650447.1">
    <property type="nucleotide sequence ID" value="NZ_JBEPNV010000001.1"/>
</dbReference>
<comment type="caution">
    <text evidence="2">The sequence shown here is derived from an EMBL/GenBank/DDBJ whole genome shotgun (WGS) entry which is preliminary data.</text>
</comment>
<accession>A0ABV2NPD7</accession>
<dbReference type="Proteomes" id="UP001549119">
    <property type="component" value="Unassembled WGS sequence"/>
</dbReference>
<protein>
    <submittedName>
        <fullName evidence="2">Uncharacterized protein</fullName>
    </submittedName>
</protein>
<proteinExistence type="predicted"/>
<feature type="compositionally biased region" description="Low complexity" evidence="1">
    <location>
        <begin position="63"/>
        <end position="87"/>
    </location>
</feature>
<evidence type="ECO:0000313" key="3">
    <source>
        <dbReference type="Proteomes" id="UP001549119"/>
    </source>
</evidence>
<evidence type="ECO:0000256" key="1">
    <source>
        <dbReference type="SAM" id="MobiDB-lite"/>
    </source>
</evidence>
<sequence>MAGSATVAVRATEERYRALKHMPSQTGFEADGTARWPADQFTFRLRDEGAIELLEDLHDAGGPTAAPTSAKPATSASAAAPAAASQE</sequence>